<name>A0AAW4UB46_9FIRM</name>
<feature type="domain" description="Stealth protein CR2 conserved region 2" evidence="4">
    <location>
        <begin position="40"/>
        <end position="140"/>
    </location>
</feature>
<organism evidence="6 7">
    <name type="scientific">Megamonas funiformis</name>
    <dbReference type="NCBI Taxonomy" id="437897"/>
    <lineage>
        <taxon>Bacteria</taxon>
        <taxon>Bacillati</taxon>
        <taxon>Bacillota</taxon>
        <taxon>Negativicutes</taxon>
        <taxon>Selenomonadales</taxon>
        <taxon>Selenomonadaceae</taxon>
        <taxon>Megamonas</taxon>
    </lineage>
</organism>
<evidence type="ECO:0000259" key="5">
    <source>
        <dbReference type="Pfam" id="PF17101"/>
    </source>
</evidence>
<keyword evidence="2" id="KW-0808">Transferase</keyword>
<evidence type="ECO:0000313" key="6">
    <source>
        <dbReference type="EMBL" id="MCB6829135.1"/>
    </source>
</evidence>
<dbReference type="EMBL" id="JAJCGD010000037">
    <property type="protein sequence ID" value="MCB6829135.1"/>
    <property type="molecule type" value="Genomic_DNA"/>
</dbReference>
<comment type="similarity">
    <text evidence="1">Belongs to the stealth family.</text>
</comment>
<dbReference type="InterPro" id="IPR047141">
    <property type="entry name" value="Stealth"/>
</dbReference>
<dbReference type="PANTHER" id="PTHR24045">
    <property type="match status" value="1"/>
</dbReference>
<comment type="caution">
    <text evidence="6">The sequence shown here is derived from an EMBL/GenBank/DDBJ whole genome shotgun (WGS) entry which is preliminary data.</text>
</comment>
<dbReference type="AlphaFoldDB" id="A0AAW4UB46"/>
<evidence type="ECO:0000256" key="2">
    <source>
        <dbReference type="ARBA" id="ARBA00022679"/>
    </source>
</evidence>
<reference evidence="6" key="1">
    <citation type="submission" date="2021-10" db="EMBL/GenBank/DDBJ databases">
        <title>Collection of gut derived symbiotic bacterial strains cultured from healthy donors.</title>
        <authorList>
            <person name="Lin H."/>
            <person name="Littmann E."/>
            <person name="Claire K."/>
            <person name="Pamer E."/>
        </authorList>
    </citation>
    <scope>NUCLEOTIDE SEQUENCE</scope>
    <source>
        <strain evidence="6">MSK.7.16</strain>
    </source>
</reference>
<dbReference type="RefSeq" id="WP_227153261.1">
    <property type="nucleotide sequence ID" value="NZ_JAJCGD010000037.1"/>
</dbReference>
<proteinExistence type="inferred from homology"/>
<accession>A0AAW4UB46</accession>
<gene>
    <name evidence="6" type="ORF">LIY65_10575</name>
</gene>
<evidence type="ECO:0000259" key="4">
    <source>
        <dbReference type="Pfam" id="PF11380"/>
    </source>
</evidence>
<dbReference type="PANTHER" id="PTHR24045:SF0">
    <property type="entry name" value="N-ACETYLGLUCOSAMINE-1-PHOSPHOTRANSFERASE SUBUNITS ALPHA_BETA"/>
    <property type="match status" value="1"/>
</dbReference>
<dbReference type="Pfam" id="PF11380">
    <property type="entry name" value="Stealth_CR2"/>
    <property type="match status" value="1"/>
</dbReference>
<dbReference type="Proteomes" id="UP001198190">
    <property type="component" value="Unassembled WGS sequence"/>
</dbReference>
<protein>
    <submittedName>
        <fullName evidence="6">Stealth CR1 domain-containing protein</fullName>
    </submittedName>
</protein>
<dbReference type="InterPro" id="IPR021520">
    <property type="entry name" value="Stealth_CR2"/>
</dbReference>
<dbReference type="InterPro" id="IPR031358">
    <property type="entry name" value="Stealth_CR1"/>
</dbReference>
<evidence type="ECO:0000256" key="3">
    <source>
        <dbReference type="ARBA" id="ARBA00023169"/>
    </source>
</evidence>
<feature type="domain" description="Stealth protein CR1 conserved region 1" evidence="5">
    <location>
        <begin position="5"/>
        <end position="31"/>
    </location>
</feature>
<sequence length="299" mass="35996">MIENYPIDFVVTWVDGNDPVWQAEKAKYSPNKNADNRNVRFRDWDNMQYWFRAVEKFAPWVNKIHFVTYGHLPKWLNIDNPKLNIVKHSDFIPQKYLPTFSSRTIELNLHRIEGLAERFVYFNDDMFLLRPVKRELFFAGKDCLPTDFAIASTLSVADKKDTVQYVKFNNIVILNTHFDKKEQMKKYFSKWINLEYGWNSLRNLILSGEHHFKCFANNHLAFSYLKTTFMDLWDKEFDELDETCKHKFRNKTDENQWLMRYWQLAKGDFEPIGRHVKGKVYEIYNGVEQNQELFKIIEN</sequence>
<dbReference type="GO" id="GO:0000271">
    <property type="term" value="P:polysaccharide biosynthetic process"/>
    <property type="evidence" value="ECO:0007669"/>
    <property type="project" value="UniProtKB-KW"/>
</dbReference>
<dbReference type="Pfam" id="PF17101">
    <property type="entry name" value="Stealth_CR1"/>
    <property type="match status" value="1"/>
</dbReference>
<evidence type="ECO:0000313" key="7">
    <source>
        <dbReference type="Proteomes" id="UP001198190"/>
    </source>
</evidence>
<evidence type="ECO:0000256" key="1">
    <source>
        <dbReference type="ARBA" id="ARBA00007583"/>
    </source>
</evidence>
<keyword evidence="3" id="KW-0270">Exopolysaccharide synthesis</keyword>
<dbReference type="GO" id="GO:0016772">
    <property type="term" value="F:transferase activity, transferring phosphorus-containing groups"/>
    <property type="evidence" value="ECO:0007669"/>
    <property type="project" value="InterPro"/>
</dbReference>